<keyword evidence="2" id="KW-0539">Nucleus</keyword>
<dbReference type="Gene3D" id="2.30.30.140">
    <property type="match status" value="1"/>
</dbReference>
<feature type="region of interest" description="Disordered" evidence="3">
    <location>
        <begin position="1"/>
        <end position="39"/>
    </location>
</feature>
<evidence type="ECO:0000313" key="8">
    <source>
        <dbReference type="Proteomes" id="UP000747110"/>
    </source>
</evidence>
<dbReference type="PANTHER" id="PTHR12663">
    <property type="entry name" value="ANDROGEN INDUCED INHIBITOR OF PROLIFERATION AS3 / PDS5-RELATED"/>
    <property type="match status" value="1"/>
</dbReference>
<dbReference type="CDD" id="cd20404">
    <property type="entry name" value="Tudor_Agenet_AtEML-like"/>
    <property type="match status" value="1"/>
</dbReference>
<evidence type="ECO:0000313" key="6">
    <source>
        <dbReference type="EMBL" id="GIM14022.1"/>
    </source>
</evidence>
<evidence type="ECO:0000256" key="2">
    <source>
        <dbReference type="ARBA" id="ARBA00023242"/>
    </source>
</evidence>
<dbReference type="CDD" id="cd06464">
    <property type="entry name" value="ACD_sHsps-like"/>
    <property type="match status" value="1"/>
</dbReference>
<name>A0A8J4GSA9_9CHLO</name>
<feature type="compositionally biased region" description="Basic and acidic residues" evidence="3">
    <location>
        <begin position="757"/>
        <end position="772"/>
    </location>
</feature>
<feature type="region of interest" description="Disordered" evidence="3">
    <location>
        <begin position="704"/>
        <end position="787"/>
    </location>
</feature>
<dbReference type="EMBL" id="BNCQ01000054">
    <property type="protein sequence ID" value="GIM14022.1"/>
    <property type="molecule type" value="Genomic_DNA"/>
</dbReference>
<dbReference type="PROSITE" id="PS50864">
    <property type="entry name" value="SAND"/>
    <property type="match status" value="1"/>
</dbReference>
<dbReference type="InterPro" id="IPR000770">
    <property type="entry name" value="SAND_dom"/>
</dbReference>
<accession>A0A8J4GSA9</accession>
<dbReference type="PANTHER" id="PTHR12663:SF0">
    <property type="entry name" value="PRECOCIOUS DISSOCIATION OF SISTERS 5, ISOFORM A"/>
    <property type="match status" value="1"/>
</dbReference>
<feature type="compositionally biased region" description="Basic residues" evidence="3">
    <location>
        <begin position="1"/>
        <end position="11"/>
    </location>
</feature>
<dbReference type="Proteomes" id="UP000722791">
    <property type="component" value="Unassembled WGS sequence"/>
</dbReference>
<evidence type="ECO:0000313" key="5">
    <source>
        <dbReference type="EMBL" id="GIL90994.1"/>
    </source>
</evidence>
<gene>
    <name evidence="5" type="ORF">Vretifemale_18652</name>
    <name evidence="6" type="ORF">Vretimale_17057</name>
</gene>
<comment type="caution">
    <text evidence="6">The sequence shown here is derived from an EMBL/GenBank/DDBJ whole genome shotgun (WGS) entry which is preliminary data.</text>
</comment>
<dbReference type="GO" id="GO:0006281">
    <property type="term" value="P:DNA repair"/>
    <property type="evidence" value="ECO:0007669"/>
    <property type="project" value="TreeGrafter"/>
</dbReference>
<dbReference type="InterPro" id="IPR039776">
    <property type="entry name" value="Pds5"/>
</dbReference>
<feature type="region of interest" description="Disordered" evidence="3">
    <location>
        <begin position="515"/>
        <end position="549"/>
    </location>
</feature>
<feature type="region of interest" description="Disordered" evidence="3">
    <location>
        <begin position="415"/>
        <end position="434"/>
    </location>
</feature>
<protein>
    <recommendedName>
        <fullName evidence="4">SAND domain-containing protein</fullName>
    </recommendedName>
</protein>
<dbReference type="GO" id="GO:0007064">
    <property type="term" value="P:mitotic sister chromatid cohesion"/>
    <property type="evidence" value="ECO:0007669"/>
    <property type="project" value="InterPro"/>
</dbReference>
<feature type="region of interest" description="Disordered" evidence="3">
    <location>
        <begin position="971"/>
        <end position="1031"/>
    </location>
</feature>
<feature type="compositionally biased region" description="Basic and acidic residues" evidence="3">
    <location>
        <begin position="726"/>
        <end position="740"/>
    </location>
</feature>
<feature type="region of interest" description="Disordered" evidence="3">
    <location>
        <begin position="85"/>
        <end position="118"/>
    </location>
</feature>
<dbReference type="Proteomes" id="UP000747110">
    <property type="component" value="Unassembled WGS sequence"/>
</dbReference>
<feature type="compositionally biased region" description="Low complexity" evidence="3">
    <location>
        <begin position="29"/>
        <end position="38"/>
    </location>
</feature>
<dbReference type="GO" id="GO:0005634">
    <property type="term" value="C:nucleus"/>
    <property type="evidence" value="ECO:0007669"/>
    <property type="project" value="UniProtKB-SubCell"/>
</dbReference>
<dbReference type="OrthoDB" id="553359at2759"/>
<feature type="compositionally biased region" description="Low complexity" evidence="3">
    <location>
        <begin position="263"/>
        <end position="281"/>
    </location>
</feature>
<reference evidence="6" key="1">
    <citation type="journal article" date="2021" name="Proc. Natl. Acad. Sci. U.S.A.">
        <title>Three genomes in the algal genus Volvox reveal the fate of a haploid sex-determining region after a transition to homothallism.</title>
        <authorList>
            <person name="Yamamoto K."/>
            <person name="Hamaji T."/>
            <person name="Kawai-Toyooka H."/>
            <person name="Matsuzaki R."/>
            <person name="Takahashi F."/>
            <person name="Nishimura Y."/>
            <person name="Kawachi M."/>
            <person name="Noguchi H."/>
            <person name="Minakuchi Y."/>
            <person name="Umen J.G."/>
            <person name="Toyoda A."/>
            <person name="Nozaki H."/>
        </authorList>
    </citation>
    <scope>NUCLEOTIDE SEQUENCE</scope>
    <source>
        <strain evidence="6">NIES-3785</strain>
        <strain evidence="5">NIES-3786</strain>
    </source>
</reference>
<organism evidence="6 7">
    <name type="scientific">Volvox reticuliferus</name>
    <dbReference type="NCBI Taxonomy" id="1737510"/>
    <lineage>
        <taxon>Eukaryota</taxon>
        <taxon>Viridiplantae</taxon>
        <taxon>Chlorophyta</taxon>
        <taxon>core chlorophytes</taxon>
        <taxon>Chlorophyceae</taxon>
        <taxon>CS clade</taxon>
        <taxon>Chlamydomonadales</taxon>
        <taxon>Volvocaceae</taxon>
        <taxon>Volvox</taxon>
    </lineage>
</organism>
<evidence type="ECO:0000259" key="4">
    <source>
        <dbReference type="PROSITE" id="PS50864"/>
    </source>
</evidence>
<feature type="compositionally biased region" description="Low complexity" evidence="3">
    <location>
        <begin position="529"/>
        <end position="539"/>
    </location>
</feature>
<dbReference type="Gene3D" id="3.10.390.10">
    <property type="entry name" value="SAND domain-like"/>
    <property type="match status" value="1"/>
</dbReference>
<sequence>MGANKRWKNSVRKLGVRDNGGGSGGGASGSTSSSAGTGWVSLGRFMDINGIKCDQGALARSSTQPAPAPPAFIPEPSTAVAMVKADGRSPASSMGGSATAQPPPAPPAIGASTPQHPQPVPMASYSQLGPRHRAVLFPHLPPHVPRIMPPELQGDEMVGHRIRVYWPLDKTYYSGTVTSFNAGLRWPYGVDYDDGDNENVNLNKENWHLDERDRKPLPPALLERILTVSVTALAATVHPGATVAVPGAAAAGALHVSANSQHPSVAAPAPGLPSPSLSPSSLQHYVHHTQQAARQGVKENKQTSKSAADADVGGSVAALAVTGSASASPLEGAARSPPTGRSLGQQQGAVSAMSSHQALVAFGAHLALALQTRPCEGIGQQQQQQQQPLDQGNLVEGAAQGNADSMVCGELRRGPQLQKQLQQQQSQQGASGKAGLLQPHQLSQPLRSLLGGATEMVEAKEARREDLDVGHVSVADATDLVTATGNGKDDGGSDMGIVDCRVATSTDPWVAALVPRTLQSQSDPRRQEQLLQQGEQESNQQEREPQWPYHKAVHDTVPLSGSNIRIIADKVGIEDTRGAAAEADGKDAADSEVVGGRPCAAVDTAVAEGVRSEMTRVAVERHAVERGQEVALAAVPAVVARAVAAGDVCQRTASATAGGGDVNFDQAFRINIDGSDGGNSYSGDGDLGINESDIQGLMEDAAGAGQGTEDLEREKGQAQEPGQQEGQHERDLKVEPHVDDGTGPTATQEESQELEPDLPREDSELGARRDAAEDAAVGPGAGSGESDLAALTSGRQQVRNVGSSELGGCTLRGPRAVLAAATVAASGGLDGALPVVCNHITGAFLLLHQLVACHCRDCYDQKAGKRICWTPIGFEEHAGMRSSKKWKNSIRLGALTQQDLPATALGVTAGMALGEWLDRWGLVVMPRKERRRHLDAAEVDRCIQAPVTVNLAIPSTGTKAAAASPVEASMAATAPGKGSGKNDAKTAGGDTAMGDIHGLQGSALSKTAPPSLPPRPPQSTTTRKRGPAPVPGIALWVNGSDGADADLQATKRLKQVKSVQRRTSGGIGGEAAASLADTRGATVPGGCQRTSMELGAVPGDARAKKAGDEATDQDAIEGGFGTRGYKVLRCGTPPGYEIFCLVPGYQIDEVSVRAYDSGKLIIRAQPHDLERAQLWGITPLCHIVELPRGVRAESAQALMTLHGQLYIRVNDT</sequence>
<feature type="domain" description="SAND" evidence="4">
    <location>
        <begin position="820"/>
        <end position="900"/>
    </location>
</feature>
<feature type="region of interest" description="Disordered" evidence="3">
    <location>
        <begin position="325"/>
        <end position="349"/>
    </location>
</feature>
<dbReference type="GO" id="GO:0003677">
    <property type="term" value="F:DNA binding"/>
    <property type="evidence" value="ECO:0007669"/>
    <property type="project" value="InterPro"/>
</dbReference>
<feature type="compositionally biased region" description="Low complexity" evidence="3">
    <location>
        <begin position="416"/>
        <end position="434"/>
    </location>
</feature>
<dbReference type="AlphaFoldDB" id="A0A8J4GSA9"/>
<evidence type="ECO:0000256" key="3">
    <source>
        <dbReference type="SAM" id="MobiDB-lite"/>
    </source>
</evidence>
<feature type="compositionally biased region" description="Gly residues" evidence="3">
    <location>
        <begin position="18"/>
        <end position="28"/>
    </location>
</feature>
<dbReference type="GO" id="GO:0000785">
    <property type="term" value="C:chromatin"/>
    <property type="evidence" value="ECO:0007669"/>
    <property type="project" value="TreeGrafter"/>
</dbReference>
<dbReference type="Pfam" id="PF01342">
    <property type="entry name" value="SAND"/>
    <property type="match status" value="1"/>
</dbReference>
<evidence type="ECO:0000256" key="1">
    <source>
        <dbReference type="ARBA" id="ARBA00004123"/>
    </source>
</evidence>
<dbReference type="EMBL" id="BNCP01000061">
    <property type="protein sequence ID" value="GIL90994.1"/>
    <property type="molecule type" value="Genomic_DNA"/>
</dbReference>
<dbReference type="InterPro" id="IPR010919">
    <property type="entry name" value="SAND-like_dom_sf"/>
</dbReference>
<feature type="region of interest" description="Disordered" evidence="3">
    <location>
        <begin position="261"/>
        <end position="281"/>
    </location>
</feature>
<dbReference type="SUPFAM" id="SSF63763">
    <property type="entry name" value="SAND domain-like"/>
    <property type="match status" value="1"/>
</dbReference>
<proteinExistence type="predicted"/>
<comment type="subcellular location">
    <subcellularLocation>
        <location evidence="1">Nucleus</location>
    </subcellularLocation>
</comment>
<keyword evidence="8" id="KW-1185">Reference proteome</keyword>
<evidence type="ECO:0000313" key="7">
    <source>
        <dbReference type="Proteomes" id="UP000722791"/>
    </source>
</evidence>